<reference evidence="2 3" key="1">
    <citation type="submission" date="2020-10" db="EMBL/GenBank/DDBJ databases">
        <title>Plant Genome Project.</title>
        <authorList>
            <person name="Zhang R.-G."/>
        </authorList>
    </citation>
    <scope>NUCLEOTIDE SEQUENCE [LARGE SCALE GENOMIC DNA]</scope>
    <source>
        <strain evidence="2">FAFU-HL-1</strain>
        <tissue evidence="2">Leaf</tissue>
    </source>
</reference>
<comment type="caution">
    <text evidence="2">The sequence shown here is derived from an EMBL/GenBank/DDBJ whole genome shotgun (WGS) entry which is preliminary data.</text>
</comment>
<proteinExistence type="predicted"/>
<dbReference type="OrthoDB" id="860366at2759"/>
<evidence type="ECO:0000313" key="2">
    <source>
        <dbReference type="EMBL" id="KAF9676739.1"/>
    </source>
</evidence>
<keyword evidence="3" id="KW-1185">Reference proteome</keyword>
<dbReference type="AlphaFoldDB" id="A0A835K067"/>
<dbReference type="PANTHER" id="PTHR37721">
    <property type="entry name" value="OS05G0464200 PROTEIN"/>
    <property type="match status" value="1"/>
</dbReference>
<accession>A0A835K067</accession>
<organism evidence="2 3">
    <name type="scientific">Salix dunnii</name>
    <dbReference type="NCBI Taxonomy" id="1413687"/>
    <lineage>
        <taxon>Eukaryota</taxon>
        <taxon>Viridiplantae</taxon>
        <taxon>Streptophyta</taxon>
        <taxon>Embryophyta</taxon>
        <taxon>Tracheophyta</taxon>
        <taxon>Spermatophyta</taxon>
        <taxon>Magnoliopsida</taxon>
        <taxon>eudicotyledons</taxon>
        <taxon>Gunneridae</taxon>
        <taxon>Pentapetalae</taxon>
        <taxon>rosids</taxon>
        <taxon>fabids</taxon>
        <taxon>Malpighiales</taxon>
        <taxon>Salicaceae</taxon>
        <taxon>Saliceae</taxon>
        <taxon>Salix</taxon>
    </lineage>
</organism>
<sequence length="132" mass="13914">MGNKIGTPKEKGNASLPPRRGQIKGKIGKDFKAFIAGWAGKRSDEDGGNKNLTCVPESGSCSEGSSKAYDSQCELEFHEEVRFGCSQTTVSLTSSSHHPPVVQVMMTLSKAPAPFALPCGVPGVVLKHIAAN</sequence>
<evidence type="ECO:0000256" key="1">
    <source>
        <dbReference type="SAM" id="MobiDB-lite"/>
    </source>
</evidence>
<dbReference type="Proteomes" id="UP000657918">
    <property type="component" value="Chromosome 8"/>
</dbReference>
<dbReference type="PANTHER" id="PTHR37721:SF1">
    <property type="entry name" value="OS05G0464200 PROTEIN"/>
    <property type="match status" value="1"/>
</dbReference>
<gene>
    <name evidence="2" type="ORF">SADUNF_Sadunf08G0034300</name>
</gene>
<name>A0A835K067_9ROSI</name>
<feature type="region of interest" description="Disordered" evidence="1">
    <location>
        <begin position="1"/>
        <end position="24"/>
    </location>
</feature>
<evidence type="ECO:0000313" key="3">
    <source>
        <dbReference type="Proteomes" id="UP000657918"/>
    </source>
</evidence>
<dbReference type="EMBL" id="JADGMS010000008">
    <property type="protein sequence ID" value="KAF9676739.1"/>
    <property type="molecule type" value="Genomic_DNA"/>
</dbReference>
<protein>
    <submittedName>
        <fullName evidence="2">Uncharacterized protein</fullName>
    </submittedName>
</protein>